<accession>A0ABQ5JLR2</accession>
<dbReference type="Proteomes" id="UP001055149">
    <property type="component" value="Unassembled WGS sequence"/>
</dbReference>
<gene>
    <name evidence="1" type="ORF">LPAF129_15810</name>
</gene>
<proteinExistence type="predicted"/>
<reference evidence="1" key="1">
    <citation type="journal article" date="2022" name="Int. J. Syst. Evol. Microbiol.">
        <title>A novel species of lactic acid bacteria, Ligilactobacillus pabuli sp. nov., isolated from alfalfa silage.</title>
        <authorList>
            <person name="Tohno M."/>
            <person name="Tanizawa Y."/>
            <person name="Sawada H."/>
            <person name="Sakamoto M."/>
            <person name="Ohkuma M."/>
            <person name="Kobayashi H."/>
        </authorList>
    </citation>
    <scope>NUCLEOTIDE SEQUENCE</scope>
    <source>
        <strain evidence="1">AF129</strain>
    </source>
</reference>
<evidence type="ECO:0000313" key="2">
    <source>
        <dbReference type="Proteomes" id="UP001055149"/>
    </source>
</evidence>
<protein>
    <submittedName>
        <fullName evidence="1">Uncharacterized protein</fullName>
    </submittedName>
</protein>
<keyword evidence="2" id="KW-1185">Reference proteome</keyword>
<sequence length="41" mass="4889">MESMRKLGKSYFYDNVNPQDVVDKYADMVELIKTFILTKKE</sequence>
<name>A0ABQ5JLR2_9LACO</name>
<organism evidence="1 2">
    <name type="scientific">Ligilactobacillus pabuli</name>
    <dbReference type="NCBI Taxonomy" id="2886039"/>
    <lineage>
        <taxon>Bacteria</taxon>
        <taxon>Bacillati</taxon>
        <taxon>Bacillota</taxon>
        <taxon>Bacilli</taxon>
        <taxon>Lactobacillales</taxon>
        <taxon>Lactobacillaceae</taxon>
        <taxon>Ligilactobacillus</taxon>
    </lineage>
</organism>
<evidence type="ECO:0000313" key="1">
    <source>
        <dbReference type="EMBL" id="GKS81895.1"/>
    </source>
</evidence>
<comment type="caution">
    <text evidence="1">The sequence shown here is derived from an EMBL/GenBank/DDBJ whole genome shotgun (WGS) entry which is preliminary data.</text>
</comment>
<dbReference type="EMBL" id="BQXH01000015">
    <property type="protein sequence ID" value="GKS81895.1"/>
    <property type="molecule type" value="Genomic_DNA"/>
</dbReference>